<evidence type="ECO:0000256" key="5">
    <source>
        <dbReference type="ARBA" id="ARBA00049429"/>
    </source>
</evidence>
<dbReference type="GO" id="GO:0019546">
    <property type="term" value="P:L-arginine deiminase pathway"/>
    <property type="evidence" value="ECO:0007669"/>
    <property type="project" value="TreeGrafter"/>
</dbReference>
<protein>
    <recommendedName>
        <fullName evidence="3">arginine deiminase</fullName>
        <ecNumber evidence="3">3.5.3.6</ecNumber>
    </recommendedName>
</protein>
<dbReference type="PANTHER" id="PTHR47271:SF2">
    <property type="entry name" value="ARGININE DEIMINASE"/>
    <property type="match status" value="1"/>
</dbReference>
<evidence type="ECO:0000256" key="6">
    <source>
        <dbReference type="PIRSR" id="PIRSR006356-1"/>
    </source>
</evidence>
<sequence>MLPLPVILSLMNQDMEKTAIEINSEIGTLEGVIIHSPGSEVENMTPNMVQRALYSDILNLTVAGKEYSQFRGVLEKYTTVYEVRNLLCRILENEKVKSGLVSRIADHERVDTLRDELLEMDAVTLTSALIEGVELRRDNLSRFLSKERFELEPLHNFFYTRDASISIGDQVFISKMASRVRDRESMIMEAIFDYHPAFSTQTVNPLSSRHLCKDFSFEGGDFLVAREDIVLVGTGSRTTPKAIDFLVDHYKAEGKTRHIIVQELPYEPESFIHLDMVFTFLDKDTCMIYEPLIMHSSRFLTIHITIDNGKVKIAEELNIPAALRGLGMDIRTINCGGADDVVMQEREQWHSGANFFALGPGKVMGYGRNIYTLEEMDKHGFAVLKAKDVIAGKADMHDYEKCVIAIEGAELSRGGGGCRCMTMPVRRAPVEW</sequence>
<reference evidence="7" key="1">
    <citation type="journal article" date="2015" name="Genome Announc.">
        <title>Draft Genome Sequence of Bacteroidales Strain TBC1, a Novel Isolate from a Methanogenic Wastewater Treatment System.</title>
        <authorList>
            <person name="Tourlousse D.M."/>
            <person name="Matsuura N."/>
            <person name="Sun L."/>
            <person name="Toyonaga M."/>
            <person name="Kuroda K."/>
            <person name="Ohashi A."/>
            <person name="Cruz R."/>
            <person name="Yamaguchi T."/>
            <person name="Sekiguchi Y."/>
        </authorList>
    </citation>
    <scope>NUCLEOTIDE SEQUENCE [LARGE SCALE GENOMIC DNA]</scope>
    <source>
        <strain evidence="7">TBC1</strain>
    </source>
</reference>
<accession>A0A0S7C047</accession>
<dbReference type="InterPro" id="IPR003876">
    <property type="entry name" value="Arg_deiminase"/>
</dbReference>
<evidence type="ECO:0000313" key="8">
    <source>
        <dbReference type="Proteomes" id="UP000053091"/>
    </source>
</evidence>
<dbReference type="AlphaFoldDB" id="A0A0S7C047"/>
<evidence type="ECO:0000256" key="2">
    <source>
        <dbReference type="ARBA" id="ARBA00010206"/>
    </source>
</evidence>
<dbReference type="PRINTS" id="PR01466">
    <property type="entry name" value="ARGDEIMINASE"/>
</dbReference>
<comment type="similarity">
    <text evidence="2">Belongs to the arginine deiminase family.</text>
</comment>
<name>A0A0S7C047_9BACT</name>
<evidence type="ECO:0000256" key="3">
    <source>
        <dbReference type="ARBA" id="ARBA00012171"/>
    </source>
</evidence>
<proteinExistence type="inferred from homology"/>
<dbReference type="STRING" id="1678841.TBC1_11244"/>
<evidence type="ECO:0000256" key="4">
    <source>
        <dbReference type="ARBA" id="ARBA00022801"/>
    </source>
</evidence>
<dbReference type="Gene3D" id="3.75.10.10">
    <property type="entry name" value="L-arginine/glycine Amidinotransferase, Chain A"/>
    <property type="match status" value="1"/>
</dbReference>
<keyword evidence="4" id="KW-0378">Hydrolase</keyword>
<dbReference type="EC" id="3.5.3.6" evidence="3"/>
<comment type="catalytic activity">
    <reaction evidence="5">
        <text>L-arginine + H2O = L-citrulline + NH4(+)</text>
        <dbReference type="Rhea" id="RHEA:19597"/>
        <dbReference type="ChEBI" id="CHEBI:15377"/>
        <dbReference type="ChEBI" id="CHEBI:28938"/>
        <dbReference type="ChEBI" id="CHEBI:32682"/>
        <dbReference type="ChEBI" id="CHEBI:57743"/>
        <dbReference type="EC" id="3.5.3.6"/>
    </reaction>
</comment>
<keyword evidence="8" id="KW-1185">Reference proteome</keyword>
<gene>
    <name evidence="7" type="ORF">TBC1_11244</name>
</gene>
<dbReference type="SUPFAM" id="SSF55909">
    <property type="entry name" value="Pentein"/>
    <property type="match status" value="1"/>
</dbReference>
<dbReference type="Gene3D" id="1.10.3930.10">
    <property type="entry name" value="Arginine deiminase"/>
    <property type="match status" value="1"/>
</dbReference>
<dbReference type="Pfam" id="PF02274">
    <property type="entry name" value="ADI"/>
    <property type="match status" value="1"/>
</dbReference>
<dbReference type="PIRSF" id="PIRSF006356">
    <property type="entry name" value="Arg_deiminase"/>
    <property type="match status" value="1"/>
</dbReference>
<comment type="pathway">
    <text evidence="1">Amino-acid degradation; L-arginine degradation via ADI pathway; carbamoyl phosphate from L-arginine: step 1/2.</text>
</comment>
<evidence type="ECO:0000256" key="1">
    <source>
        <dbReference type="ARBA" id="ARBA00005213"/>
    </source>
</evidence>
<evidence type="ECO:0000313" key="7">
    <source>
        <dbReference type="EMBL" id="GAP42115.1"/>
    </source>
</evidence>
<dbReference type="PANTHER" id="PTHR47271">
    <property type="entry name" value="ARGININE DEIMINASE"/>
    <property type="match status" value="1"/>
</dbReference>
<dbReference type="GO" id="GO:0016990">
    <property type="term" value="F:arginine deiminase activity"/>
    <property type="evidence" value="ECO:0007669"/>
    <property type="project" value="UniProtKB-EC"/>
</dbReference>
<organism evidence="7">
    <name type="scientific">Lentimicrobium saccharophilum</name>
    <dbReference type="NCBI Taxonomy" id="1678841"/>
    <lineage>
        <taxon>Bacteria</taxon>
        <taxon>Pseudomonadati</taxon>
        <taxon>Bacteroidota</taxon>
        <taxon>Bacteroidia</taxon>
        <taxon>Bacteroidales</taxon>
        <taxon>Lentimicrobiaceae</taxon>
        <taxon>Lentimicrobium</taxon>
    </lineage>
</organism>
<dbReference type="Proteomes" id="UP000053091">
    <property type="component" value="Unassembled WGS sequence"/>
</dbReference>
<dbReference type="EMBL" id="DF968182">
    <property type="protein sequence ID" value="GAP42115.1"/>
    <property type="molecule type" value="Genomic_DNA"/>
</dbReference>
<dbReference type="PATRIC" id="fig|1678841.3.peg.283"/>
<feature type="active site" description="Amidino-cysteine intermediate" evidence="6">
    <location>
        <position position="420"/>
    </location>
</feature>